<sequence length="118" mass="13328">MDDLELDDDKYKVPADLLKNKAAPHEEQDDTAADVIPRCKEYSEGYECGIVRQLCKRSLFFSGVTSSNLPPSFAATVKQIRNWLEEETAASSKSMEKATPKELESKVPPKDMHKEDKH</sequence>
<reference evidence="2" key="1">
    <citation type="submission" date="2023-10" db="EMBL/GenBank/DDBJ databases">
        <authorList>
            <person name="Domelevo Entfellner J.-B."/>
        </authorList>
    </citation>
    <scope>NUCLEOTIDE SEQUENCE</scope>
</reference>
<evidence type="ECO:0000313" key="3">
    <source>
        <dbReference type="Proteomes" id="UP001189624"/>
    </source>
</evidence>
<evidence type="ECO:0000256" key="1">
    <source>
        <dbReference type="SAM" id="MobiDB-lite"/>
    </source>
</evidence>
<proteinExistence type="predicted"/>
<name>A0AA86SFW0_9FABA</name>
<organism evidence="2 3">
    <name type="scientific">Sphenostylis stenocarpa</name>
    <dbReference type="NCBI Taxonomy" id="92480"/>
    <lineage>
        <taxon>Eukaryota</taxon>
        <taxon>Viridiplantae</taxon>
        <taxon>Streptophyta</taxon>
        <taxon>Embryophyta</taxon>
        <taxon>Tracheophyta</taxon>
        <taxon>Spermatophyta</taxon>
        <taxon>Magnoliopsida</taxon>
        <taxon>eudicotyledons</taxon>
        <taxon>Gunneridae</taxon>
        <taxon>Pentapetalae</taxon>
        <taxon>rosids</taxon>
        <taxon>fabids</taxon>
        <taxon>Fabales</taxon>
        <taxon>Fabaceae</taxon>
        <taxon>Papilionoideae</taxon>
        <taxon>50 kb inversion clade</taxon>
        <taxon>NPAAA clade</taxon>
        <taxon>indigoferoid/millettioid clade</taxon>
        <taxon>Phaseoleae</taxon>
        <taxon>Sphenostylis</taxon>
    </lineage>
</organism>
<dbReference type="Proteomes" id="UP001189624">
    <property type="component" value="Chromosome 3"/>
</dbReference>
<accession>A0AA86SFW0</accession>
<dbReference type="AlphaFoldDB" id="A0AA86SFW0"/>
<dbReference type="Gramene" id="rna-AYBTSS11_LOCUS10701">
    <property type="protein sequence ID" value="CAJ1942171.1"/>
    <property type="gene ID" value="gene-AYBTSS11_LOCUS10701"/>
</dbReference>
<feature type="compositionally biased region" description="Basic and acidic residues" evidence="1">
    <location>
        <begin position="94"/>
        <end position="118"/>
    </location>
</feature>
<feature type="region of interest" description="Disordered" evidence="1">
    <location>
        <begin position="88"/>
        <end position="118"/>
    </location>
</feature>
<gene>
    <name evidence="2" type="ORF">AYBTSS11_LOCUS10701</name>
</gene>
<evidence type="ECO:0000313" key="2">
    <source>
        <dbReference type="EMBL" id="CAJ1942171.1"/>
    </source>
</evidence>
<protein>
    <submittedName>
        <fullName evidence="2">Uncharacterized protein</fullName>
    </submittedName>
</protein>
<keyword evidence="3" id="KW-1185">Reference proteome</keyword>
<dbReference type="EMBL" id="OY731400">
    <property type="protein sequence ID" value="CAJ1942171.1"/>
    <property type="molecule type" value="Genomic_DNA"/>
</dbReference>